<dbReference type="PANTHER" id="PTHR19960:SF11">
    <property type="entry name" value="TEKTIN"/>
    <property type="match status" value="1"/>
</dbReference>
<keyword evidence="3" id="KW-0969">Cilium</keyword>
<keyword evidence="3" id="KW-0282">Flagellum</keyword>
<name>A0ABS2YNM9_POLSP</name>
<feature type="non-terminal residue" evidence="4">
    <location>
        <position position="470"/>
    </location>
</feature>
<dbReference type="Proteomes" id="UP001166093">
    <property type="component" value="Unassembled WGS sequence"/>
</dbReference>
<dbReference type="InterPro" id="IPR000435">
    <property type="entry name" value="Tektins"/>
</dbReference>
<sequence length="470" mass="54634">MEYLGSTSSAAYFHTAPQRSRHPINETTMRDSYRSYRPPQHHSLVYSHKVPWGGCVESGGDLPMLNTARSFSHHTPEDWFRSNRAHYQQSDACRRNAEKLWVDTSQMIQSKEQLTRRAQAETDQRLGVRIDDIAHWSSELNFELEQMSKESELLQHLKRRLCRALQEIEGPLQMAQECLFHRQKRMGIDLVKDLVEKELVEEVIGIKSSREQIRRFIDTSAKQLEANRSAQHGLQRDLSDKQMAYQIDARCHRLRSATAGINYFPGVDRMDLSISLPESWAKCSDNNILRSQREHSVSARLRGEAERAMELASRHMWSQYNTVNVAFANRIHEIASAKSKLKTHLDQTVQQIFQTERTISQIKRALREKEGPLKLAQTRMEERTRRPNFELCRDPPHLKLVEEIHSLQDTVRTLRLGLTEARRTLQDLVNTKSLLESDLSRKAHSLFIDQELCMGLRRIYPSTPRLLGYT</sequence>
<accession>A0ABS2YNM9</accession>
<protein>
    <recommendedName>
        <fullName evidence="3">Tektin</fullName>
    </recommendedName>
</protein>
<dbReference type="PANTHER" id="PTHR19960">
    <property type="entry name" value="TEKTIN"/>
    <property type="match status" value="1"/>
</dbReference>
<keyword evidence="5" id="KW-1185">Reference proteome</keyword>
<organism evidence="4 5">
    <name type="scientific">Polyodon spathula</name>
    <name type="common">North American paddlefish</name>
    <name type="synonym">Squalus spathula</name>
    <dbReference type="NCBI Taxonomy" id="7913"/>
    <lineage>
        <taxon>Eukaryota</taxon>
        <taxon>Metazoa</taxon>
        <taxon>Chordata</taxon>
        <taxon>Craniata</taxon>
        <taxon>Vertebrata</taxon>
        <taxon>Euteleostomi</taxon>
        <taxon>Actinopterygii</taxon>
        <taxon>Chondrostei</taxon>
        <taxon>Acipenseriformes</taxon>
        <taxon>Polyodontidae</taxon>
        <taxon>Polyodon</taxon>
    </lineage>
</organism>
<dbReference type="PRINTS" id="PR00511">
    <property type="entry name" value="TEKTIN"/>
</dbReference>
<keyword evidence="3" id="KW-0966">Cell projection</keyword>
<gene>
    <name evidence="4" type="primary">Tekt3_0</name>
    <name evidence="4" type="ORF">GTO93_0012850</name>
</gene>
<comment type="similarity">
    <text evidence="1 3">Belongs to the tektin family.</text>
</comment>
<keyword evidence="2" id="KW-0963">Cytoplasm</keyword>
<evidence type="ECO:0000256" key="2">
    <source>
        <dbReference type="ARBA" id="ARBA00022490"/>
    </source>
</evidence>
<evidence type="ECO:0000256" key="3">
    <source>
        <dbReference type="RuleBase" id="RU367040"/>
    </source>
</evidence>
<evidence type="ECO:0000256" key="1">
    <source>
        <dbReference type="ARBA" id="ARBA00007209"/>
    </source>
</evidence>
<reference evidence="4" key="1">
    <citation type="journal article" date="2021" name="Cell">
        <title>Tracing the genetic footprints of vertebrate landing in non-teleost ray-finned fishes.</title>
        <authorList>
            <person name="Bi X."/>
            <person name="Wang K."/>
            <person name="Yang L."/>
            <person name="Pan H."/>
            <person name="Jiang H."/>
            <person name="Wei Q."/>
            <person name="Fang M."/>
            <person name="Yu H."/>
            <person name="Zhu C."/>
            <person name="Cai Y."/>
            <person name="He Y."/>
            <person name="Gan X."/>
            <person name="Zeng H."/>
            <person name="Yu D."/>
            <person name="Zhu Y."/>
            <person name="Jiang H."/>
            <person name="Qiu Q."/>
            <person name="Yang H."/>
            <person name="Zhang Y.E."/>
            <person name="Wang W."/>
            <person name="Zhu M."/>
            <person name="He S."/>
            <person name="Zhang G."/>
        </authorList>
    </citation>
    <scope>NUCLEOTIDE SEQUENCE</scope>
    <source>
        <strain evidence="4">Pddl_001</strain>
    </source>
</reference>
<evidence type="ECO:0000313" key="5">
    <source>
        <dbReference type="Proteomes" id="UP001166093"/>
    </source>
</evidence>
<dbReference type="InterPro" id="IPR048256">
    <property type="entry name" value="Tektin-like"/>
</dbReference>
<dbReference type="Pfam" id="PF03148">
    <property type="entry name" value="Tektin"/>
    <property type="match status" value="1"/>
</dbReference>
<dbReference type="EMBL" id="JAAWVQ010174811">
    <property type="protein sequence ID" value="MBN3288361.1"/>
    <property type="molecule type" value="Genomic_DNA"/>
</dbReference>
<proteinExistence type="inferred from homology"/>
<comment type="caution">
    <text evidence="4">The sequence shown here is derived from an EMBL/GenBank/DDBJ whole genome shotgun (WGS) entry which is preliminary data.</text>
</comment>
<comment type="subcellular location">
    <subcellularLocation>
        <location evidence="3">Cytoplasm</location>
        <location evidence="3">Cytoskeleton</location>
        <location evidence="3">Cilium axoneme</location>
    </subcellularLocation>
</comment>
<evidence type="ECO:0000313" key="4">
    <source>
        <dbReference type="EMBL" id="MBN3288361.1"/>
    </source>
</evidence>
<feature type="non-terminal residue" evidence="4">
    <location>
        <position position="1"/>
    </location>
</feature>